<keyword evidence="1" id="KW-1133">Transmembrane helix</keyword>
<organism evidence="2 3">
    <name type="scientific">Moumouvirus goulette</name>
    <dbReference type="NCBI Taxonomy" id="1247379"/>
    <lineage>
        <taxon>Viruses</taxon>
        <taxon>Varidnaviria</taxon>
        <taxon>Bamfordvirae</taxon>
        <taxon>Nucleocytoviricota</taxon>
        <taxon>Megaviricetes</taxon>
        <taxon>Imitervirales</taxon>
        <taxon>Mimiviridae</taxon>
        <taxon>Megamimivirinae</taxon>
        <taxon>Moumouvirus</taxon>
        <taxon>Moumouvirus goulettemassiliense</taxon>
    </lineage>
</organism>
<reference evidence="2 3" key="1">
    <citation type="submission" date="2012-10" db="EMBL/GenBank/DDBJ databases">
        <title>Complete genome sequence of Moumouvirus goulette.</title>
        <authorList>
            <person name="Fournous G."/>
            <person name="Bougalmi M."/>
            <person name="Colson P."/>
        </authorList>
    </citation>
    <scope>NUCLEOTIDE SEQUENCE [LARGE SCALE GENOMIC DNA]</scope>
</reference>
<sequence length="144" mass="16057">MTNIISNIPQDSIFQDIIKKEVEKTYHNDLKYNLRSKSRWKFIGDVVEALSELCLLASTILAFSAGFYDLMLLSYLAGLMGTISLSLIGFSNYAVKESRERTKQVNTLLDKIGSETIPDITINSPNSITPINTENIPPSIVLNV</sequence>
<proteinExistence type="predicted"/>
<feature type="transmembrane region" description="Helical" evidence="1">
    <location>
        <begin position="42"/>
        <end position="66"/>
    </location>
</feature>
<keyword evidence="1" id="KW-0812">Transmembrane</keyword>
<feature type="transmembrane region" description="Helical" evidence="1">
    <location>
        <begin position="72"/>
        <end position="95"/>
    </location>
</feature>
<evidence type="ECO:0000313" key="3">
    <source>
        <dbReference type="Proteomes" id="UP000241071"/>
    </source>
</evidence>
<protein>
    <submittedName>
        <fullName evidence="2">Uncharacterized protein</fullName>
    </submittedName>
</protein>
<evidence type="ECO:0000256" key="1">
    <source>
        <dbReference type="SAM" id="Phobius"/>
    </source>
</evidence>
<gene>
    <name evidence="2" type="ORF">glt_00772</name>
</gene>
<evidence type="ECO:0000313" key="2">
    <source>
        <dbReference type="EMBL" id="AGF85577.1"/>
    </source>
</evidence>
<dbReference type="Proteomes" id="UP000241071">
    <property type="component" value="Segment"/>
</dbReference>
<accession>M1PXS7</accession>
<dbReference type="EMBL" id="KC008572">
    <property type="protein sequence ID" value="AGF85577.1"/>
    <property type="molecule type" value="Genomic_DNA"/>
</dbReference>
<keyword evidence="1" id="KW-0472">Membrane</keyword>
<name>M1PXS7_9VIRU</name>
<keyword evidence="3" id="KW-1185">Reference proteome</keyword>